<dbReference type="RefSeq" id="WP_195000198.1">
    <property type="nucleotide sequence ID" value="NZ_JADLQN010000001.1"/>
</dbReference>
<feature type="domain" description="DUF8020" evidence="2">
    <location>
        <begin position="44"/>
        <end position="116"/>
    </location>
</feature>
<feature type="signal peptide" evidence="1">
    <location>
        <begin position="1"/>
        <end position="26"/>
    </location>
</feature>
<gene>
    <name evidence="3" type="ORF">IU449_01650</name>
</gene>
<evidence type="ECO:0000313" key="4">
    <source>
        <dbReference type="Proteomes" id="UP000707731"/>
    </source>
</evidence>
<name>A0ABS0D8S9_9NOCA</name>
<evidence type="ECO:0000256" key="1">
    <source>
        <dbReference type="SAM" id="SignalP"/>
    </source>
</evidence>
<dbReference type="Proteomes" id="UP000707731">
    <property type="component" value="Unassembled WGS sequence"/>
</dbReference>
<dbReference type="InterPro" id="IPR058333">
    <property type="entry name" value="DUF8020"/>
</dbReference>
<dbReference type="EMBL" id="JADLQN010000001">
    <property type="protein sequence ID" value="MBF6353264.1"/>
    <property type="molecule type" value="Genomic_DNA"/>
</dbReference>
<evidence type="ECO:0000259" key="2">
    <source>
        <dbReference type="Pfam" id="PF26059"/>
    </source>
</evidence>
<proteinExistence type="predicted"/>
<reference evidence="3 4" key="1">
    <citation type="submission" date="2020-10" db="EMBL/GenBank/DDBJ databases">
        <title>Identification of Nocardia species via Next-generation sequencing and recognition of intraspecies genetic diversity.</title>
        <authorList>
            <person name="Li P."/>
            <person name="Li P."/>
            <person name="Lu B."/>
        </authorList>
    </citation>
    <scope>NUCLEOTIDE SEQUENCE [LARGE SCALE GENOMIC DNA]</scope>
    <source>
        <strain evidence="3 4">BJ06-0143</strain>
    </source>
</reference>
<organism evidence="3 4">
    <name type="scientific">Nocardia higoensis</name>
    <dbReference type="NCBI Taxonomy" id="228599"/>
    <lineage>
        <taxon>Bacteria</taxon>
        <taxon>Bacillati</taxon>
        <taxon>Actinomycetota</taxon>
        <taxon>Actinomycetes</taxon>
        <taxon>Mycobacteriales</taxon>
        <taxon>Nocardiaceae</taxon>
        <taxon>Nocardia</taxon>
    </lineage>
</organism>
<keyword evidence="1" id="KW-0732">Signal</keyword>
<comment type="caution">
    <text evidence="3">The sequence shown here is derived from an EMBL/GenBank/DDBJ whole genome shotgun (WGS) entry which is preliminary data.</text>
</comment>
<protein>
    <recommendedName>
        <fullName evidence="2">DUF8020 domain-containing protein</fullName>
    </recommendedName>
</protein>
<keyword evidence="4" id="KW-1185">Reference proteome</keyword>
<dbReference type="Pfam" id="PF26059">
    <property type="entry name" value="DUF8020"/>
    <property type="match status" value="1"/>
</dbReference>
<sequence>MRFRRFAAPALLAVGATALATGTAYAAPAPAAPSEVSVHGVEQGIGYTVGPNQDGSALVTTLDSGAFRIAGGVILLTDAAGQAVSAFPTAVNVNGSTVGLSPSLADNGRTLMLTPVNAPAASERLASFVDEEATLARKQHNAVVGALVGAGIGAVLGFFLGGVGALITVPIGAGIGALIGFSTP</sequence>
<feature type="chain" id="PRO_5046580015" description="DUF8020 domain-containing protein" evidence="1">
    <location>
        <begin position="27"/>
        <end position="184"/>
    </location>
</feature>
<accession>A0ABS0D8S9</accession>
<evidence type="ECO:0000313" key="3">
    <source>
        <dbReference type="EMBL" id="MBF6353264.1"/>
    </source>
</evidence>